<feature type="transmembrane region" description="Helical" evidence="8">
    <location>
        <begin position="397"/>
        <end position="415"/>
    </location>
</feature>
<evidence type="ECO:0000256" key="7">
    <source>
        <dbReference type="ARBA" id="ARBA00023180"/>
    </source>
</evidence>
<keyword evidence="5 8" id="KW-1133">Transmembrane helix</keyword>
<dbReference type="GO" id="GO:0003725">
    <property type="term" value="F:double-stranded RNA binding"/>
    <property type="evidence" value="ECO:0007669"/>
    <property type="project" value="TreeGrafter"/>
</dbReference>
<dbReference type="WBParaSite" id="MBELARI_LOCUS20672">
    <property type="protein sequence ID" value="MBELARI_LOCUS20672"/>
    <property type="gene ID" value="MBELARI_LOCUS20672"/>
</dbReference>
<feature type="signal peptide" evidence="9">
    <location>
        <begin position="1"/>
        <end position="15"/>
    </location>
</feature>
<evidence type="ECO:0000256" key="9">
    <source>
        <dbReference type="SAM" id="SignalP"/>
    </source>
</evidence>
<keyword evidence="7" id="KW-0325">Glycoprotein</keyword>
<evidence type="ECO:0000256" key="4">
    <source>
        <dbReference type="ARBA" id="ARBA00022729"/>
    </source>
</evidence>
<dbReference type="Proteomes" id="UP000887575">
    <property type="component" value="Unassembled WGS sequence"/>
</dbReference>
<dbReference type="PANTHER" id="PTHR12185">
    <property type="entry name" value="SID1 TRANSMEMBRANE FAMILY MEMEBER"/>
    <property type="match status" value="1"/>
</dbReference>
<feature type="transmembrane region" description="Helical" evidence="8">
    <location>
        <begin position="720"/>
        <end position="739"/>
    </location>
</feature>
<protein>
    <recommendedName>
        <fullName evidence="12">SID1 transmembrane family member 1</fullName>
    </recommendedName>
</protein>
<evidence type="ECO:0008006" key="12">
    <source>
        <dbReference type="Google" id="ProtNLM"/>
    </source>
</evidence>
<keyword evidence="10" id="KW-1185">Reference proteome</keyword>
<dbReference type="GO" id="GO:0005886">
    <property type="term" value="C:plasma membrane"/>
    <property type="evidence" value="ECO:0007669"/>
    <property type="project" value="TreeGrafter"/>
</dbReference>
<reference evidence="11" key="1">
    <citation type="submission" date="2024-02" db="UniProtKB">
        <authorList>
            <consortium name="WormBaseParasite"/>
        </authorList>
    </citation>
    <scope>IDENTIFICATION</scope>
</reference>
<dbReference type="GO" id="GO:0005764">
    <property type="term" value="C:lysosome"/>
    <property type="evidence" value="ECO:0007669"/>
    <property type="project" value="TreeGrafter"/>
</dbReference>
<proteinExistence type="inferred from homology"/>
<evidence type="ECO:0000256" key="6">
    <source>
        <dbReference type="ARBA" id="ARBA00023136"/>
    </source>
</evidence>
<sequence>MLLLLSFLWIYPIFAQLPNCYENAKLNDTAWVIPFTIQKNGFKCQGEMLNQPVIFVGSARESLELVKIEVKVSEEKGNLQVIASNGRDTQVFALPDGNANLIDGRVLQPLLDEDFNAEKAPNISIILMARPGFSTKFHLDVHRIARPQYNIELSNKSPLSLQWSFKALTPSNYMEHRVVVVEKKPTSLIRILVNSSDEVCMRVMLLEESTALMHNSLLAKHDQQIGSFTKKFSLDYKPKNDEPLILRYLVDENDEHCATKWDSPKKRSKKIEISYQLIDETPFSRPIAALFGFSIFLMILPILPVAGQQLVRYLTKTREPQEMINREEAIPMESIDADDALIEWRIIQRNNDDNANLQLLELNSADQIGLNEEPEYALIRDETDGNRSSNRIPLENFQFAFFLMPIIVQIAISYFQQPTPSLDHCFHNFGCAKKWGNIESFNHVISNAPYAFAGFFYLSFVKIHSKWRQGQDSQSPMGVFQNVHLEWSMGLALICEAIASGVYHLCPSKSTYKFDTPFIVIVCVLGWVKLYGSRHGTPSNTKAHLFVAIALFVDFCVSQLAEHQWTWPFQAIVLVISLLFGLFKVYTGKHFLERPIRPDFFRRLTINYQGRILLFVASINVLLAVIYFFFHTYLHANKLVVFFVVLNLFFYLGYYLLNKRHSKEKLSKITKISLLMAVICWTFALFAFTREESDWTLSPAKSRELNSQCIMLDFFDYHDLWHFLSALASVFSLISISTIDDSTSAIPRERLHVF</sequence>
<feature type="transmembrane region" description="Helical" evidence="8">
    <location>
        <begin position="287"/>
        <end position="306"/>
    </location>
</feature>
<evidence type="ECO:0000313" key="10">
    <source>
        <dbReference type="Proteomes" id="UP000887575"/>
    </source>
</evidence>
<keyword evidence="4 9" id="KW-0732">Signal</keyword>
<feature type="transmembrane region" description="Helical" evidence="8">
    <location>
        <begin position="612"/>
        <end position="633"/>
    </location>
</feature>
<comment type="subcellular location">
    <subcellularLocation>
        <location evidence="1">Membrane</location>
        <topology evidence="1">Multi-pass membrane protein</topology>
    </subcellularLocation>
</comment>
<dbReference type="GO" id="GO:0051033">
    <property type="term" value="F:RNA transmembrane transporter activity"/>
    <property type="evidence" value="ECO:0007669"/>
    <property type="project" value="TreeGrafter"/>
</dbReference>
<feature type="transmembrane region" description="Helical" evidence="8">
    <location>
        <begin position="669"/>
        <end position="688"/>
    </location>
</feature>
<dbReference type="PANTHER" id="PTHR12185:SF1">
    <property type="entry name" value="SYSTEMIC RNA INTERFERENCE DEFECTIVE PROTEIN 1"/>
    <property type="match status" value="1"/>
</dbReference>
<evidence type="ECO:0000256" key="5">
    <source>
        <dbReference type="ARBA" id="ARBA00022989"/>
    </source>
</evidence>
<keyword evidence="3 8" id="KW-0812">Transmembrane</keyword>
<comment type="similarity">
    <text evidence="2">Belongs to the SID1 family.</text>
</comment>
<dbReference type="InterPro" id="IPR025958">
    <property type="entry name" value="SID1_TM_fam"/>
</dbReference>
<evidence type="ECO:0000256" key="3">
    <source>
        <dbReference type="ARBA" id="ARBA00022692"/>
    </source>
</evidence>
<evidence type="ECO:0000256" key="1">
    <source>
        <dbReference type="ARBA" id="ARBA00004141"/>
    </source>
</evidence>
<feature type="transmembrane region" description="Helical" evidence="8">
    <location>
        <begin position="444"/>
        <end position="463"/>
    </location>
</feature>
<feature type="transmembrane region" description="Helical" evidence="8">
    <location>
        <begin position="484"/>
        <end position="505"/>
    </location>
</feature>
<evidence type="ECO:0000256" key="8">
    <source>
        <dbReference type="SAM" id="Phobius"/>
    </source>
</evidence>
<feature type="transmembrane region" description="Helical" evidence="8">
    <location>
        <begin position="511"/>
        <end position="531"/>
    </location>
</feature>
<organism evidence="10 11">
    <name type="scientific">Mesorhabditis belari</name>
    <dbReference type="NCBI Taxonomy" id="2138241"/>
    <lineage>
        <taxon>Eukaryota</taxon>
        <taxon>Metazoa</taxon>
        <taxon>Ecdysozoa</taxon>
        <taxon>Nematoda</taxon>
        <taxon>Chromadorea</taxon>
        <taxon>Rhabditida</taxon>
        <taxon>Rhabditina</taxon>
        <taxon>Rhabditomorpha</taxon>
        <taxon>Rhabditoidea</taxon>
        <taxon>Rhabditidae</taxon>
        <taxon>Mesorhabditinae</taxon>
        <taxon>Mesorhabditis</taxon>
    </lineage>
</organism>
<accession>A0AAF3F292</accession>
<feature type="transmembrane region" description="Helical" evidence="8">
    <location>
        <begin position="567"/>
        <end position="587"/>
    </location>
</feature>
<name>A0AAF3F292_9BILA</name>
<keyword evidence="6 8" id="KW-0472">Membrane</keyword>
<dbReference type="AlphaFoldDB" id="A0AAF3F292"/>
<dbReference type="Pfam" id="PF13965">
    <property type="entry name" value="SID-1_RNA_chan"/>
    <property type="match status" value="1"/>
</dbReference>
<evidence type="ECO:0000256" key="2">
    <source>
        <dbReference type="ARBA" id="ARBA00006618"/>
    </source>
</evidence>
<feature type="chain" id="PRO_5042121009" description="SID1 transmembrane family member 1" evidence="9">
    <location>
        <begin position="16"/>
        <end position="754"/>
    </location>
</feature>
<feature type="transmembrane region" description="Helical" evidence="8">
    <location>
        <begin position="639"/>
        <end position="657"/>
    </location>
</feature>
<evidence type="ECO:0000313" key="11">
    <source>
        <dbReference type="WBParaSite" id="MBELARI_LOCUS20672"/>
    </source>
</evidence>
<feature type="transmembrane region" description="Helical" evidence="8">
    <location>
        <begin position="543"/>
        <end position="561"/>
    </location>
</feature>